<comment type="subcellular location">
    <subcellularLocation>
        <location evidence="16">Postsynaptic cell membrane</location>
        <topology evidence="16">Multi-pass membrane protein</topology>
    </subcellularLocation>
</comment>
<dbReference type="InterPro" id="IPR002455">
    <property type="entry name" value="GPCR3_GABA-B"/>
</dbReference>
<organism evidence="23 24">
    <name type="scientific">Patiria miniata</name>
    <name type="common">Bat star</name>
    <name type="synonym">Asterina miniata</name>
    <dbReference type="NCBI Taxonomy" id="46514"/>
    <lineage>
        <taxon>Eukaryota</taxon>
        <taxon>Metazoa</taxon>
        <taxon>Echinodermata</taxon>
        <taxon>Eleutherozoa</taxon>
        <taxon>Asterozoa</taxon>
        <taxon>Asteroidea</taxon>
        <taxon>Valvatacea</taxon>
        <taxon>Valvatida</taxon>
        <taxon>Asterinidae</taxon>
        <taxon>Patiria</taxon>
    </lineage>
</organism>
<dbReference type="SUPFAM" id="SSF56436">
    <property type="entry name" value="C-type lectin-like"/>
    <property type="match status" value="1"/>
</dbReference>
<comment type="similarity">
    <text evidence="1">Belongs to the G-protein coupled receptor 3 family. GABA-B receptor subfamily.</text>
</comment>
<dbReference type="InterPro" id="IPR028082">
    <property type="entry name" value="Peripla_BP_I"/>
</dbReference>
<keyword evidence="13" id="KW-0325">Glycoprotein</keyword>
<evidence type="ECO:0000256" key="5">
    <source>
        <dbReference type="ARBA" id="ARBA00022729"/>
    </source>
</evidence>
<dbReference type="InterPro" id="IPR016186">
    <property type="entry name" value="C-type_lectin-like/link_sf"/>
</dbReference>
<keyword evidence="10 20" id="KW-0472">Membrane</keyword>
<accession>A0A914BAM1</accession>
<keyword evidence="15" id="KW-0628">Postsynaptic cell membrane</keyword>
<dbReference type="InterPro" id="IPR001828">
    <property type="entry name" value="ANF_lig-bd_rcpt"/>
</dbReference>
<dbReference type="OMA" id="YYLYWSI"/>
<dbReference type="PANTHER" id="PTHR10519:SF20">
    <property type="entry name" value="G-PROTEIN COUPLED RECEPTOR 156-RELATED"/>
    <property type="match status" value="1"/>
</dbReference>
<evidence type="ECO:0000256" key="12">
    <source>
        <dbReference type="ARBA" id="ARBA00023170"/>
    </source>
</evidence>
<evidence type="ECO:0000256" key="3">
    <source>
        <dbReference type="ARBA" id="ARBA00022553"/>
    </source>
</evidence>
<protein>
    <recommendedName>
        <fullName evidence="17">Gamma-aminobutyric acid type B receptor subunit 2</fullName>
    </recommendedName>
    <alternativeName>
        <fullName evidence="18">G-protein coupled receptor 51</fullName>
    </alternativeName>
</protein>
<dbReference type="CDD" id="cd06366">
    <property type="entry name" value="PBP1_GABAb_receptor"/>
    <property type="match status" value="1"/>
</dbReference>
<dbReference type="OrthoDB" id="2150267at2759"/>
<dbReference type="SUPFAM" id="SSF53822">
    <property type="entry name" value="Periplasmic binding protein-like I"/>
    <property type="match status" value="1"/>
</dbReference>
<evidence type="ECO:0000256" key="18">
    <source>
        <dbReference type="ARBA" id="ARBA00083903"/>
    </source>
</evidence>
<keyword evidence="12" id="KW-0675">Receptor</keyword>
<keyword evidence="3" id="KW-0597">Phosphoprotein</keyword>
<evidence type="ECO:0000256" key="20">
    <source>
        <dbReference type="SAM" id="Phobius"/>
    </source>
</evidence>
<dbReference type="GO" id="GO:0007214">
    <property type="term" value="P:gamma-aminobutyric acid signaling pathway"/>
    <property type="evidence" value="ECO:0007669"/>
    <property type="project" value="TreeGrafter"/>
</dbReference>
<keyword evidence="9 19" id="KW-0175">Coiled coil</keyword>
<reference evidence="23" key="1">
    <citation type="submission" date="2022-11" db="UniProtKB">
        <authorList>
            <consortium name="EnsemblMetazoa"/>
        </authorList>
    </citation>
    <scope>IDENTIFICATION</scope>
</reference>
<dbReference type="CDD" id="cd15047">
    <property type="entry name" value="7tmC_GABA-B-like"/>
    <property type="match status" value="1"/>
</dbReference>
<feature type="coiled-coil region" evidence="19">
    <location>
        <begin position="912"/>
        <end position="939"/>
    </location>
</feature>
<keyword evidence="24" id="KW-1185">Reference proteome</keyword>
<dbReference type="InterPro" id="IPR017978">
    <property type="entry name" value="GPCR_3_C"/>
</dbReference>
<keyword evidence="7" id="KW-0770">Synapse</keyword>
<feature type="transmembrane region" description="Helical" evidence="20">
    <location>
        <begin position="616"/>
        <end position="639"/>
    </location>
</feature>
<dbReference type="RefSeq" id="XP_038073126.1">
    <property type="nucleotide sequence ID" value="XM_038217198.1"/>
</dbReference>
<feature type="chain" id="PRO_5037988562" description="Gamma-aminobutyric acid type B receptor subunit 2" evidence="21">
    <location>
        <begin position="23"/>
        <end position="1027"/>
    </location>
</feature>
<dbReference type="InterPro" id="IPR016187">
    <property type="entry name" value="CTDL_fold"/>
</dbReference>
<feature type="domain" description="G-protein coupled receptors family 3 profile" evidence="22">
    <location>
        <begin position="618"/>
        <end position="900"/>
    </location>
</feature>
<keyword evidence="6 20" id="KW-1133">Transmembrane helix</keyword>
<dbReference type="Proteomes" id="UP000887568">
    <property type="component" value="Unplaced"/>
</dbReference>
<evidence type="ECO:0000256" key="9">
    <source>
        <dbReference type="ARBA" id="ARBA00023054"/>
    </source>
</evidence>
<dbReference type="InterPro" id="IPR000337">
    <property type="entry name" value="GPCR_3"/>
</dbReference>
<feature type="transmembrane region" description="Helical" evidence="20">
    <location>
        <begin position="734"/>
        <end position="755"/>
    </location>
</feature>
<evidence type="ECO:0000256" key="7">
    <source>
        <dbReference type="ARBA" id="ARBA00023018"/>
    </source>
</evidence>
<dbReference type="PROSITE" id="PS50259">
    <property type="entry name" value="G_PROTEIN_RECEP_F3_4"/>
    <property type="match status" value="1"/>
</dbReference>
<feature type="transmembrane region" description="Helical" evidence="20">
    <location>
        <begin position="692"/>
        <end position="713"/>
    </location>
</feature>
<evidence type="ECO:0000256" key="2">
    <source>
        <dbReference type="ARBA" id="ARBA00022475"/>
    </source>
</evidence>
<dbReference type="GeneID" id="119741448"/>
<keyword evidence="4 20" id="KW-0812">Transmembrane</keyword>
<dbReference type="Gene3D" id="3.10.100.10">
    <property type="entry name" value="Mannose-Binding Protein A, subunit A"/>
    <property type="match status" value="1"/>
</dbReference>
<dbReference type="PRINTS" id="PR01176">
    <property type="entry name" value="GABABRECEPTR"/>
</dbReference>
<evidence type="ECO:0000256" key="11">
    <source>
        <dbReference type="ARBA" id="ARBA00023157"/>
    </source>
</evidence>
<name>A0A914BAM1_PATMI</name>
<dbReference type="GO" id="GO:0038039">
    <property type="term" value="C:G protein-coupled receptor heterodimeric complex"/>
    <property type="evidence" value="ECO:0007669"/>
    <property type="project" value="TreeGrafter"/>
</dbReference>
<feature type="transmembrane region" description="Helical" evidence="20">
    <location>
        <begin position="790"/>
        <end position="813"/>
    </location>
</feature>
<evidence type="ECO:0000256" key="13">
    <source>
        <dbReference type="ARBA" id="ARBA00023180"/>
    </source>
</evidence>
<evidence type="ECO:0000256" key="15">
    <source>
        <dbReference type="ARBA" id="ARBA00023257"/>
    </source>
</evidence>
<dbReference type="Gene3D" id="3.40.50.2300">
    <property type="match status" value="2"/>
</dbReference>
<dbReference type="EnsemblMetazoa" id="XM_038217198.1">
    <property type="protein sequence ID" value="XP_038073126.1"/>
    <property type="gene ID" value="LOC119741448"/>
</dbReference>
<evidence type="ECO:0000256" key="19">
    <source>
        <dbReference type="SAM" id="Coils"/>
    </source>
</evidence>
<dbReference type="Pfam" id="PF01094">
    <property type="entry name" value="ANF_receptor"/>
    <property type="match status" value="1"/>
</dbReference>
<proteinExistence type="inferred from homology"/>
<evidence type="ECO:0000313" key="24">
    <source>
        <dbReference type="Proteomes" id="UP000887568"/>
    </source>
</evidence>
<feature type="signal peptide" evidence="21">
    <location>
        <begin position="1"/>
        <end position="22"/>
    </location>
</feature>
<evidence type="ECO:0000256" key="10">
    <source>
        <dbReference type="ARBA" id="ARBA00023136"/>
    </source>
</evidence>
<dbReference type="FunFam" id="3.40.50.2300:FF:000063">
    <property type="entry name" value="Gamma-aminobutyric acid type B receptor subunit"/>
    <property type="match status" value="1"/>
</dbReference>
<evidence type="ECO:0000256" key="21">
    <source>
        <dbReference type="SAM" id="SignalP"/>
    </source>
</evidence>
<dbReference type="GO" id="GO:0045211">
    <property type="term" value="C:postsynaptic membrane"/>
    <property type="evidence" value="ECO:0007669"/>
    <property type="project" value="UniProtKB-SubCell"/>
</dbReference>
<evidence type="ECO:0000256" key="14">
    <source>
        <dbReference type="ARBA" id="ARBA00023224"/>
    </source>
</evidence>
<keyword evidence="5 21" id="KW-0732">Signal</keyword>
<evidence type="ECO:0000256" key="16">
    <source>
        <dbReference type="ARBA" id="ARBA00034104"/>
    </source>
</evidence>
<evidence type="ECO:0000256" key="4">
    <source>
        <dbReference type="ARBA" id="ARBA00022692"/>
    </source>
</evidence>
<dbReference type="Pfam" id="PF00003">
    <property type="entry name" value="7tm_3"/>
    <property type="match status" value="1"/>
</dbReference>
<dbReference type="PRINTS" id="PR01177">
    <property type="entry name" value="GABAB1RECPTR"/>
</dbReference>
<evidence type="ECO:0000256" key="17">
    <source>
        <dbReference type="ARBA" id="ARBA00073785"/>
    </source>
</evidence>
<evidence type="ECO:0000256" key="1">
    <source>
        <dbReference type="ARBA" id="ARBA00008991"/>
    </source>
</evidence>
<feature type="transmembrane region" description="Helical" evidence="20">
    <location>
        <begin position="833"/>
        <end position="851"/>
    </location>
</feature>
<keyword evidence="14" id="KW-0807">Transducer</keyword>
<dbReference type="FunFam" id="3.40.50.2300:FF:000072">
    <property type="entry name" value="Gamma-aminobutyric acid type B receptor subunit 2"/>
    <property type="match status" value="1"/>
</dbReference>
<evidence type="ECO:0000256" key="6">
    <source>
        <dbReference type="ARBA" id="ARBA00022989"/>
    </source>
</evidence>
<sequence length="1027" mass="114651">MKAVRVCRFVFFTMCWFPSFDAQTLPGTVVPLGNNVSLTDWNEATAPTEPSATARGGGESAAKIPLYIGGFFSLPGGGWDGSGVLVAVNMALESINANPNVLAEYELGMVWDNSRCDAGLGTRLFFDQIRLPPQKLMLIGPACSTTAQAVAQTSFYWNLITMSYSAGSSALSNRVVFPYFYRTYMPDAMLNRARIRLIKEFGWQRVATIHENQDLFSLAINDMINLLKAENITLISSESFDEDPTNQVANLKALDARIIIVNMYESKARRVMCEAARQGMTGPGYVWFLLGWLSYNWWKLDDPTVKKCTTAEYKSAVESSYYIGFETVLFGDDDAVTVSGITPLEFDNEVRRRLALPENSGYTYNGIASFGYDAAWAIALALNESAEILKTKTFEDGSTRRLEDFTYDDKEMSQVFFDSLDRINFYGTSGPVSFLGADRISFTKIEQLKVGCWPNWIEHRGRCYMFVGDPASREDAVAYCRANDNSQLASVDVDNDTEIDFLFQALREAKVNDTTENNKWLIDTVGDMDFNSTNATCSALDIAGDVGLIAQISCLPLPFICEDEAEYTEVNIGTYDTANDVLRMTSEIIWPGGEVPPDRTPVIRIDRVEEYVGIDFIVFVSLASLAGIGILLSLFFLAFNIRYRALRIVRMSSPNLNNIILIGTVIVYASVVLYGIDTNLVAEKHLVLFCHIRVWFLVVGFVLAFGAMFSKTWRVHKVVARKTPKRKVVQDRQLILMVAALLLIDVVILVPWQLIFPWHVDKIYLPEKQDTENATLILVPYITMCTGEYYLYWTIGVCSFKGLLLIFGAFLAWETRQVTIPALNDSKLIGISVYNVVILCIVGLAINLVLGRDPQTLFIFNSGITIFCTTLAILIVFLPKVLAVRKNPMEDPMRESTTRTMTRNSNDSMNNNREMIQENRALKEKVAQLQKQLKESQEIKGNDNHLPSGPTHSQIRTRACNLGVWCCGLICGCSPGEVDQPAASYREDETVQSAHINEVDLSLEMATSTTVGTPISNDPNHAIQSNE</sequence>
<dbReference type="AlphaFoldDB" id="A0A914BAM1"/>
<evidence type="ECO:0000259" key="22">
    <source>
        <dbReference type="PROSITE" id="PS50259"/>
    </source>
</evidence>
<dbReference type="GO" id="GO:0004965">
    <property type="term" value="F:G protein-coupled GABA receptor activity"/>
    <property type="evidence" value="ECO:0007669"/>
    <property type="project" value="InterPro"/>
</dbReference>
<feature type="transmembrane region" description="Helical" evidence="20">
    <location>
        <begin position="857"/>
        <end position="878"/>
    </location>
</feature>
<keyword evidence="11" id="KW-1015">Disulfide bond</keyword>
<dbReference type="FunFam" id="3.40.50.2300:FF:000379">
    <property type="entry name" value="Gamma-aminobutyric acid B receptor"/>
    <property type="match status" value="1"/>
</dbReference>
<dbReference type="PRINTS" id="PR00248">
    <property type="entry name" value="GPCRMGR"/>
</dbReference>
<dbReference type="CDD" id="cd00037">
    <property type="entry name" value="CLECT"/>
    <property type="match status" value="1"/>
</dbReference>
<keyword evidence="8" id="KW-0297">G-protein coupled receptor</keyword>
<dbReference type="PANTHER" id="PTHR10519">
    <property type="entry name" value="GABA-B RECEPTOR"/>
    <property type="match status" value="1"/>
</dbReference>
<evidence type="ECO:0000256" key="8">
    <source>
        <dbReference type="ARBA" id="ARBA00023040"/>
    </source>
</evidence>
<evidence type="ECO:0000313" key="23">
    <source>
        <dbReference type="EnsemblMetazoa" id="XP_038073126.1"/>
    </source>
</evidence>
<feature type="transmembrane region" description="Helical" evidence="20">
    <location>
        <begin position="659"/>
        <end position="676"/>
    </location>
</feature>
<keyword evidence="2" id="KW-1003">Cell membrane</keyword>